<evidence type="ECO:0008006" key="5">
    <source>
        <dbReference type="Google" id="ProtNLM"/>
    </source>
</evidence>
<protein>
    <recommendedName>
        <fullName evidence="5">Secreted protein</fullName>
    </recommendedName>
</protein>
<dbReference type="EMBL" id="JAGPXD010000002">
    <property type="protein sequence ID" value="KAH7366955.1"/>
    <property type="molecule type" value="Genomic_DNA"/>
</dbReference>
<evidence type="ECO:0000256" key="2">
    <source>
        <dbReference type="SAM" id="SignalP"/>
    </source>
</evidence>
<feature type="region of interest" description="Disordered" evidence="1">
    <location>
        <begin position="36"/>
        <end position="68"/>
    </location>
</feature>
<evidence type="ECO:0000256" key="1">
    <source>
        <dbReference type="SAM" id="MobiDB-lite"/>
    </source>
</evidence>
<dbReference type="Proteomes" id="UP000813385">
    <property type="component" value="Unassembled WGS sequence"/>
</dbReference>
<proteinExistence type="predicted"/>
<name>A0A8K0TKR1_9PEZI</name>
<evidence type="ECO:0000313" key="4">
    <source>
        <dbReference type="Proteomes" id="UP000813385"/>
    </source>
</evidence>
<organism evidence="3 4">
    <name type="scientific">Plectosphaerella cucumerina</name>
    <dbReference type="NCBI Taxonomy" id="40658"/>
    <lineage>
        <taxon>Eukaryota</taxon>
        <taxon>Fungi</taxon>
        <taxon>Dikarya</taxon>
        <taxon>Ascomycota</taxon>
        <taxon>Pezizomycotina</taxon>
        <taxon>Sordariomycetes</taxon>
        <taxon>Hypocreomycetidae</taxon>
        <taxon>Glomerellales</taxon>
        <taxon>Plectosphaerellaceae</taxon>
        <taxon>Plectosphaerella</taxon>
    </lineage>
</organism>
<sequence length="110" mass="11055">MLENRLASTLVSLVGLGWSLGKSVSSASLRYVVSENIGSEEPESSGPVGSVPVDESTTASPVSFPSVSGTSVGMPFRPPVSCSGMPPAKCAVDVFFPNGGALYSPGPPPG</sequence>
<keyword evidence="2" id="KW-0732">Signal</keyword>
<feature type="chain" id="PRO_5035460183" description="Secreted protein" evidence="2">
    <location>
        <begin position="22"/>
        <end position="110"/>
    </location>
</feature>
<reference evidence="3" key="1">
    <citation type="journal article" date="2021" name="Nat. Commun.">
        <title>Genetic determinants of endophytism in the Arabidopsis root mycobiome.</title>
        <authorList>
            <person name="Mesny F."/>
            <person name="Miyauchi S."/>
            <person name="Thiergart T."/>
            <person name="Pickel B."/>
            <person name="Atanasova L."/>
            <person name="Karlsson M."/>
            <person name="Huettel B."/>
            <person name="Barry K.W."/>
            <person name="Haridas S."/>
            <person name="Chen C."/>
            <person name="Bauer D."/>
            <person name="Andreopoulos W."/>
            <person name="Pangilinan J."/>
            <person name="LaButti K."/>
            <person name="Riley R."/>
            <person name="Lipzen A."/>
            <person name="Clum A."/>
            <person name="Drula E."/>
            <person name="Henrissat B."/>
            <person name="Kohler A."/>
            <person name="Grigoriev I.V."/>
            <person name="Martin F.M."/>
            <person name="Hacquard S."/>
        </authorList>
    </citation>
    <scope>NUCLEOTIDE SEQUENCE</scope>
    <source>
        <strain evidence="3">MPI-CAGE-AT-0016</strain>
    </source>
</reference>
<keyword evidence="4" id="KW-1185">Reference proteome</keyword>
<dbReference type="AlphaFoldDB" id="A0A8K0TKR1"/>
<gene>
    <name evidence="3" type="ORF">B0T11DRAFT_274441</name>
</gene>
<feature type="compositionally biased region" description="Low complexity" evidence="1">
    <location>
        <begin position="44"/>
        <end position="53"/>
    </location>
</feature>
<evidence type="ECO:0000313" key="3">
    <source>
        <dbReference type="EMBL" id="KAH7366955.1"/>
    </source>
</evidence>
<comment type="caution">
    <text evidence="3">The sequence shown here is derived from an EMBL/GenBank/DDBJ whole genome shotgun (WGS) entry which is preliminary data.</text>
</comment>
<feature type="signal peptide" evidence="2">
    <location>
        <begin position="1"/>
        <end position="21"/>
    </location>
</feature>
<feature type="compositionally biased region" description="Polar residues" evidence="1">
    <location>
        <begin position="55"/>
        <end position="68"/>
    </location>
</feature>
<accession>A0A8K0TKR1</accession>